<feature type="binding site" evidence="4">
    <location>
        <position position="400"/>
    </location>
    <ligand>
        <name>S-adenosyl-L-methionine</name>
        <dbReference type="ChEBI" id="CHEBI:59789"/>
    </ligand>
</feature>
<dbReference type="InterPro" id="IPR002792">
    <property type="entry name" value="TRAM_dom"/>
</dbReference>
<dbReference type="AlphaFoldDB" id="A0A4R6GR09"/>
<accession>A0A4R6GR09</accession>
<protein>
    <submittedName>
        <fullName evidence="7">23S rRNA (Uracil1939-C5)-methyltransferase</fullName>
    </submittedName>
</protein>
<evidence type="ECO:0000256" key="4">
    <source>
        <dbReference type="PROSITE-ProRule" id="PRU01024"/>
    </source>
</evidence>
<gene>
    <name evidence="7" type="ORF">DET52_11057</name>
</gene>
<evidence type="ECO:0000256" key="3">
    <source>
        <dbReference type="ARBA" id="ARBA00022691"/>
    </source>
</evidence>
<comment type="caution">
    <text evidence="7">The sequence shown here is derived from an EMBL/GenBank/DDBJ whole genome shotgun (WGS) entry which is preliminary data.</text>
</comment>
<dbReference type="Pfam" id="PF05958">
    <property type="entry name" value="tRNA_U5-meth_tr"/>
    <property type="match status" value="1"/>
</dbReference>
<keyword evidence="3 4" id="KW-0949">S-adenosyl-L-methionine</keyword>
<dbReference type="FunFam" id="3.40.50.150:FF:000009">
    <property type="entry name" value="23S rRNA (Uracil(1939)-C(5))-methyltransferase RlmD"/>
    <property type="match status" value="1"/>
</dbReference>
<dbReference type="InterPro" id="IPR012340">
    <property type="entry name" value="NA-bd_OB-fold"/>
</dbReference>
<keyword evidence="2 4" id="KW-0808">Transferase</keyword>
<evidence type="ECO:0000259" key="6">
    <source>
        <dbReference type="PROSITE" id="PS50926"/>
    </source>
</evidence>
<dbReference type="PROSITE" id="PS51687">
    <property type="entry name" value="SAM_MT_RNA_M5U"/>
    <property type="match status" value="1"/>
</dbReference>
<dbReference type="GO" id="GO:0070041">
    <property type="term" value="F:rRNA (uridine-C5-)-methyltransferase activity"/>
    <property type="evidence" value="ECO:0007669"/>
    <property type="project" value="TreeGrafter"/>
</dbReference>
<evidence type="ECO:0000256" key="2">
    <source>
        <dbReference type="ARBA" id="ARBA00022679"/>
    </source>
</evidence>
<reference evidence="7 8" key="1">
    <citation type="submission" date="2019-03" db="EMBL/GenBank/DDBJ databases">
        <title>Freshwater and sediment microbial communities from various areas in North America, analyzing microbe dynamics in response to fracking.</title>
        <authorList>
            <person name="Lamendella R."/>
        </authorList>
    </citation>
    <scope>NUCLEOTIDE SEQUENCE [LARGE SCALE GENOMIC DNA]</scope>
    <source>
        <strain evidence="7 8">114D</strain>
    </source>
</reference>
<feature type="binding site" evidence="4">
    <location>
        <position position="351"/>
    </location>
    <ligand>
        <name>S-adenosyl-L-methionine</name>
        <dbReference type="ChEBI" id="CHEBI:59789"/>
    </ligand>
</feature>
<proteinExistence type="inferred from homology"/>
<dbReference type="InterPro" id="IPR030391">
    <property type="entry name" value="MeTrfase_TrmA_CS"/>
</dbReference>
<dbReference type="PROSITE" id="PS50926">
    <property type="entry name" value="TRAM"/>
    <property type="match status" value="1"/>
</dbReference>
<dbReference type="RefSeq" id="WP_133466452.1">
    <property type="nucleotide sequence ID" value="NZ_SNWI01000010.1"/>
</dbReference>
<dbReference type="Gene3D" id="2.40.50.140">
    <property type="entry name" value="Nucleic acid-binding proteins"/>
    <property type="match status" value="1"/>
</dbReference>
<dbReference type="CDD" id="cd02440">
    <property type="entry name" value="AdoMet_MTases"/>
    <property type="match status" value="1"/>
</dbReference>
<dbReference type="NCBIfam" id="TIGR00479">
    <property type="entry name" value="rumA"/>
    <property type="match status" value="1"/>
</dbReference>
<dbReference type="PANTHER" id="PTHR11061">
    <property type="entry name" value="RNA M5U METHYLTRANSFERASE"/>
    <property type="match status" value="1"/>
</dbReference>
<dbReference type="SUPFAM" id="SSF50249">
    <property type="entry name" value="Nucleic acid-binding proteins"/>
    <property type="match status" value="1"/>
</dbReference>
<name>A0A4R6GR09_9BACT</name>
<dbReference type="OrthoDB" id="9804590at2"/>
<dbReference type="PROSITE" id="PS01230">
    <property type="entry name" value="TRMA_1"/>
    <property type="match status" value="1"/>
</dbReference>
<evidence type="ECO:0000313" key="8">
    <source>
        <dbReference type="Proteomes" id="UP000294848"/>
    </source>
</evidence>
<keyword evidence="1 4" id="KW-0489">Methyltransferase</keyword>
<feature type="domain" description="TRAM" evidence="6">
    <location>
        <begin position="1"/>
        <end position="63"/>
    </location>
</feature>
<dbReference type="Pfam" id="PF01938">
    <property type="entry name" value="TRAM"/>
    <property type="match status" value="1"/>
</dbReference>
<feature type="binding site" evidence="4">
    <location>
        <position position="301"/>
    </location>
    <ligand>
        <name>S-adenosyl-L-methionine</name>
        <dbReference type="ChEBI" id="CHEBI:59789"/>
    </ligand>
</feature>
<feature type="active site" evidence="5">
    <location>
        <position position="427"/>
    </location>
</feature>
<sequence length="469" mass="53629">MGRSRKKKPLYEQVTITDIGAEGKALARVNDMVVFTTHAIPGDVVDLQVTKKRKKYQEARIVKIHEKSADRVEAFCEYFGICGGCKWQFLPYEKQLFYKQQQVEDQLKRLGKVELPELSPILGSAKNTFYRNKLEFSFSNKRWLTLDEMDEEHEPATMNALGFHIPRMFDKIIDVEKCWLQPDPSNAIRNFVRSYALEHELEFFDIRSQEGFLRNMIVRTASTGENMLILAFYKEDVEKREALLNAIVEEFPELTSLMYVINSKGNDTITDQDVIAFNGPDHIFEEMEGLRFKIGPKSFYQTNSEQAYELYKVARDFANLSGNEVVYDLYTGTGTIANFVARQAQKVVGIEYIPEAIEDARINSSINGIENTSFYAGDMKAVLNDDFIADNGTPDVIITDPPRAGMHEDVVKTILQIAPEKVVYVSCNPASQARDLALMDEQYKVAKIQPVDMFPHTHHVENVVLLEKR</sequence>
<dbReference type="Gene3D" id="2.40.50.1070">
    <property type="match status" value="1"/>
</dbReference>
<dbReference type="Gene3D" id="3.40.50.150">
    <property type="entry name" value="Vaccinia Virus protein VP39"/>
    <property type="match status" value="1"/>
</dbReference>
<dbReference type="InterPro" id="IPR030390">
    <property type="entry name" value="MeTrfase_TrmA_AS"/>
</dbReference>
<feature type="active site" description="Nucleophile" evidence="4">
    <location>
        <position position="427"/>
    </location>
</feature>
<feature type="binding site" evidence="4">
    <location>
        <position position="330"/>
    </location>
    <ligand>
        <name>S-adenosyl-L-methionine</name>
        <dbReference type="ChEBI" id="CHEBI:59789"/>
    </ligand>
</feature>
<dbReference type="InterPro" id="IPR010280">
    <property type="entry name" value="U5_MeTrfase_fam"/>
</dbReference>
<evidence type="ECO:0000256" key="1">
    <source>
        <dbReference type="ARBA" id="ARBA00022603"/>
    </source>
</evidence>
<dbReference type="EMBL" id="SNWI01000010">
    <property type="protein sequence ID" value="TDN97140.1"/>
    <property type="molecule type" value="Genomic_DNA"/>
</dbReference>
<comment type="similarity">
    <text evidence="4">Belongs to the class I-like SAM-binding methyltransferase superfamily. RNA M5U methyltransferase family.</text>
</comment>
<evidence type="ECO:0000256" key="5">
    <source>
        <dbReference type="PROSITE-ProRule" id="PRU10015"/>
    </source>
</evidence>
<evidence type="ECO:0000313" key="7">
    <source>
        <dbReference type="EMBL" id="TDN97140.1"/>
    </source>
</evidence>
<dbReference type="PROSITE" id="PS01231">
    <property type="entry name" value="TRMA_2"/>
    <property type="match status" value="1"/>
</dbReference>
<dbReference type="InterPro" id="IPR029063">
    <property type="entry name" value="SAM-dependent_MTases_sf"/>
</dbReference>
<dbReference type="PANTHER" id="PTHR11061:SF30">
    <property type="entry name" value="TRNA (URACIL(54)-C(5))-METHYLTRANSFERASE"/>
    <property type="match status" value="1"/>
</dbReference>
<dbReference type="Proteomes" id="UP000294848">
    <property type="component" value="Unassembled WGS sequence"/>
</dbReference>
<dbReference type="SUPFAM" id="SSF53335">
    <property type="entry name" value="S-adenosyl-L-methionine-dependent methyltransferases"/>
    <property type="match status" value="1"/>
</dbReference>
<organism evidence="7 8">
    <name type="scientific">Sunxiuqinia elliptica</name>
    <dbReference type="NCBI Taxonomy" id="655355"/>
    <lineage>
        <taxon>Bacteria</taxon>
        <taxon>Pseudomonadati</taxon>
        <taxon>Bacteroidota</taxon>
        <taxon>Bacteroidia</taxon>
        <taxon>Marinilabiliales</taxon>
        <taxon>Prolixibacteraceae</taxon>
        <taxon>Sunxiuqinia</taxon>
    </lineage>
</organism>
<dbReference type="GO" id="GO:0070475">
    <property type="term" value="P:rRNA base methylation"/>
    <property type="evidence" value="ECO:0007669"/>
    <property type="project" value="TreeGrafter"/>
</dbReference>